<feature type="compositionally biased region" description="Acidic residues" evidence="2">
    <location>
        <begin position="210"/>
        <end position="222"/>
    </location>
</feature>
<feature type="coiled-coil region" evidence="1">
    <location>
        <begin position="295"/>
        <end position="347"/>
    </location>
</feature>
<evidence type="ECO:0000313" key="3">
    <source>
        <dbReference type="EMBL" id="RKO85977.1"/>
    </source>
</evidence>
<keyword evidence="4" id="KW-1185">Reference proteome</keyword>
<accession>A0A4V1IQB5</accession>
<dbReference type="EMBL" id="KZ998579">
    <property type="protein sequence ID" value="RKO85977.1"/>
    <property type="molecule type" value="Genomic_DNA"/>
</dbReference>
<feature type="compositionally biased region" description="Low complexity" evidence="2">
    <location>
        <begin position="22"/>
        <end position="46"/>
    </location>
</feature>
<feature type="region of interest" description="Disordered" evidence="2">
    <location>
        <begin position="520"/>
        <end position="539"/>
    </location>
</feature>
<evidence type="ECO:0000256" key="1">
    <source>
        <dbReference type="SAM" id="Coils"/>
    </source>
</evidence>
<dbReference type="Proteomes" id="UP000269721">
    <property type="component" value="Unassembled WGS sequence"/>
</dbReference>
<name>A0A4V1IQB5_9FUNG</name>
<evidence type="ECO:0000313" key="4">
    <source>
        <dbReference type="Proteomes" id="UP000269721"/>
    </source>
</evidence>
<organism evidence="3 4">
    <name type="scientific">Blyttiomyces helicus</name>
    <dbReference type="NCBI Taxonomy" id="388810"/>
    <lineage>
        <taxon>Eukaryota</taxon>
        <taxon>Fungi</taxon>
        <taxon>Fungi incertae sedis</taxon>
        <taxon>Chytridiomycota</taxon>
        <taxon>Chytridiomycota incertae sedis</taxon>
        <taxon>Chytridiomycetes</taxon>
        <taxon>Chytridiomycetes incertae sedis</taxon>
        <taxon>Blyttiomyces</taxon>
    </lineage>
</organism>
<proteinExistence type="predicted"/>
<dbReference type="AlphaFoldDB" id="A0A4V1IQB5"/>
<keyword evidence="1" id="KW-0175">Coiled coil</keyword>
<feature type="region of interest" description="Disordered" evidence="2">
    <location>
        <begin position="22"/>
        <end position="94"/>
    </location>
</feature>
<gene>
    <name evidence="3" type="ORF">BDK51DRAFT_32013</name>
</gene>
<feature type="region of interest" description="Disordered" evidence="2">
    <location>
        <begin position="253"/>
        <end position="281"/>
    </location>
</feature>
<reference evidence="4" key="1">
    <citation type="journal article" date="2018" name="Nat. Microbiol.">
        <title>Leveraging single-cell genomics to expand the fungal tree of life.</title>
        <authorList>
            <person name="Ahrendt S.R."/>
            <person name="Quandt C.A."/>
            <person name="Ciobanu D."/>
            <person name="Clum A."/>
            <person name="Salamov A."/>
            <person name="Andreopoulos B."/>
            <person name="Cheng J.F."/>
            <person name="Woyke T."/>
            <person name="Pelin A."/>
            <person name="Henrissat B."/>
            <person name="Reynolds N.K."/>
            <person name="Benny G.L."/>
            <person name="Smith M.E."/>
            <person name="James T.Y."/>
            <person name="Grigoriev I.V."/>
        </authorList>
    </citation>
    <scope>NUCLEOTIDE SEQUENCE [LARGE SCALE GENOMIC DNA]</scope>
</reference>
<feature type="compositionally biased region" description="Basic and acidic residues" evidence="2">
    <location>
        <begin position="267"/>
        <end position="281"/>
    </location>
</feature>
<feature type="region of interest" description="Disordered" evidence="2">
    <location>
        <begin position="610"/>
        <end position="636"/>
    </location>
</feature>
<sequence length="657" mass="72551">MSQTRKYRLWFWDTKTKRFDILSPSPSDTDPFLSSSDLLPSTSLSPRVRASTPGKTARGRAGGGSHLSRYGSRVNRECAGPGRGGGGRKAGGEVTKEGQLQWTPQMLEALLDTRTQQPQIFNAPIGSEDVDLIFHFWMENLQPMDEETKASDSNNNTAIVPQHVLDKWKKLCQKMKRRWGASSIKETDFWSKYRATISADGQDALRSETDHDDIDSEGQDTDEAYKPSASSDTPVPPSHILTNRRSFRRVSSLGLSSLPPTPTVHRKSAENVESTPKDQESRLLREIGSPAPLILSRTLLTLSLLTERLEDLEARMKTQIDAQKRQLNDQKTEIDAQKAQIDGQKRQIDAQKTLTNFLQESLELRSQDRLALNSEAGRAVFPWDQCRFSKTGPISPSHPRPPDPPSDTVSAFAIHSDMRMRNAGMTWKLAAMAAQAKDLTENLGEAYWSDGGRGVGGIEIGKILTLPHYLAAIQLQKAERSFQNPAIERARNVQEQPQQQQYSQSPPEVAFFMAAKAPPASSCTPPGHQQAPQCASAPQRPQVAVAAAAAPPHPVTQELMGYLEEGGWLSRRGSFNVYEVEVGLHSALWMGVGMVDNNVPSPLLPVYANPGVGRSRSTQEQQKLTKHANYASKDEDINSINRSIKLAPPARISNQVS</sequence>
<protein>
    <submittedName>
        <fullName evidence="3">Uncharacterized protein</fullName>
    </submittedName>
</protein>
<evidence type="ECO:0000256" key="2">
    <source>
        <dbReference type="SAM" id="MobiDB-lite"/>
    </source>
</evidence>
<feature type="region of interest" description="Disordered" evidence="2">
    <location>
        <begin position="201"/>
        <end position="240"/>
    </location>
</feature>